<dbReference type="Proteomes" id="UP000503144">
    <property type="component" value="Chromosome"/>
</dbReference>
<keyword evidence="1" id="KW-0812">Transmembrane</keyword>
<keyword evidence="3" id="KW-1185">Reference proteome</keyword>
<protein>
    <recommendedName>
        <fullName evidence="4">Lipoprotein</fullName>
    </recommendedName>
</protein>
<dbReference type="RefSeq" id="WP_168861858.1">
    <property type="nucleotide sequence ID" value="NZ_CP051204.2"/>
</dbReference>
<dbReference type="EMBL" id="CP051204">
    <property type="protein sequence ID" value="QJB41274.1"/>
    <property type="molecule type" value="Genomic_DNA"/>
</dbReference>
<keyword evidence="1" id="KW-1133">Transmembrane helix</keyword>
<proteinExistence type="predicted"/>
<accession>A0ABX6LR82</accession>
<organism evidence="2 3">
    <name type="scientific">Chitinophaga oryzae</name>
    <dbReference type="NCBI Taxonomy" id="2725414"/>
    <lineage>
        <taxon>Bacteria</taxon>
        <taxon>Pseudomonadati</taxon>
        <taxon>Bacteroidota</taxon>
        <taxon>Chitinophagia</taxon>
        <taxon>Chitinophagales</taxon>
        <taxon>Chitinophagaceae</taxon>
        <taxon>Chitinophaga</taxon>
    </lineage>
</organism>
<evidence type="ECO:0008006" key="4">
    <source>
        <dbReference type="Google" id="ProtNLM"/>
    </source>
</evidence>
<name>A0ABX6LR82_9BACT</name>
<sequence>MKQVRIFLFLLISVLYGCNYSLFVNKERIVNTRVGYLVYYRDQQIFFPVKKIKEEDQFSQIEHLTGYEIHFEQDAEVYKSIANKYYIGYTYRYGSEILTRKDSIGIIPMEIRSLPYHHKGKKELYTLTVNHNETPKQLRYYNSNNEGVLSVYPVLKKDLKRLADYYR</sequence>
<reference evidence="3" key="1">
    <citation type="submission" date="2020-04" db="EMBL/GenBank/DDBJ databases">
        <authorList>
            <person name="Kittiwongwattana C."/>
        </authorList>
    </citation>
    <scope>NUCLEOTIDE SEQUENCE [LARGE SCALE GENOMIC DNA]</scope>
    <source>
        <strain evidence="3">1303</strain>
    </source>
</reference>
<gene>
    <name evidence="2" type="ORF">HF324_26920</name>
</gene>
<dbReference type="PROSITE" id="PS51257">
    <property type="entry name" value="PROKAR_LIPOPROTEIN"/>
    <property type="match status" value="1"/>
</dbReference>
<evidence type="ECO:0000313" key="2">
    <source>
        <dbReference type="EMBL" id="QJB41274.1"/>
    </source>
</evidence>
<evidence type="ECO:0000256" key="1">
    <source>
        <dbReference type="SAM" id="Phobius"/>
    </source>
</evidence>
<feature type="transmembrane region" description="Helical" evidence="1">
    <location>
        <begin position="6"/>
        <end position="23"/>
    </location>
</feature>
<keyword evidence="1" id="KW-0472">Membrane</keyword>
<reference evidence="2 3" key="2">
    <citation type="submission" date="2020-09" db="EMBL/GenBank/DDBJ databases">
        <authorList>
            <person name="Kittiwongwattana C."/>
        </authorList>
    </citation>
    <scope>NUCLEOTIDE SEQUENCE [LARGE SCALE GENOMIC DNA]</scope>
    <source>
        <strain evidence="2 3">1303</strain>
    </source>
</reference>
<evidence type="ECO:0000313" key="3">
    <source>
        <dbReference type="Proteomes" id="UP000503144"/>
    </source>
</evidence>